<proteinExistence type="predicted"/>
<evidence type="ECO:0000256" key="1">
    <source>
        <dbReference type="SAM" id="MobiDB-lite"/>
    </source>
</evidence>
<feature type="region of interest" description="Disordered" evidence="1">
    <location>
        <begin position="109"/>
        <end position="134"/>
    </location>
</feature>
<protein>
    <submittedName>
        <fullName evidence="2">Uncharacterized protein</fullName>
    </submittedName>
</protein>
<name>A0ABP0UJ18_9BRYO</name>
<sequence length="294" mass="31911">MEICSYAADSQTTKLDEFVLVAHRTRKARRGARPGLSNFKLSLRKGGHTRVSSLTSRKNSLIANGSFISASPELDEAPASTISPHHEETIHREGRITSSNQAISVALQDRTRSQQANEDTQASPLRSDGGPQGELLQRSFSLAASLGIATIPPSESRIESSGELCTPQTNSIAPQDRQRLQQTSKESQASVLRSDGGPRGELFQRSPSASTPLEVASRILESLIEGAKGLRTHQVPLKGVPPSLASQILFLSLQVREEARRPRKLLLLPGSRRGKISPPPEQKCRGREAHSARI</sequence>
<keyword evidence="3" id="KW-1185">Reference proteome</keyword>
<evidence type="ECO:0000313" key="2">
    <source>
        <dbReference type="EMBL" id="CAK9219993.1"/>
    </source>
</evidence>
<dbReference type="Proteomes" id="UP001497512">
    <property type="component" value="Chromosome 3"/>
</dbReference>
<feature type="region of interest" description="Disordered" evidence="1">
    <location>
        <begin position="153"/>
        <end position="211"/>
    </location>
</feature>
<dbReference type="EMBL" id="OZ019895">
    <property type="protein sequence ID" value="CAK9219993.1"/>
    <property type="molecule type" value="Genomic_DNA"/>
</dbReference>
<feature type="compositionally biased region" description="Polar residues" evidence="1">
    <location>
        <begin position="113"/>
        <end position="124"/>
    </location>
</feature>
<evidence type="ECO:0000313" key="3">
    <source>
        <dbReference type="Proteomes" id="UP001497512"/>
    </source>
</evidence>
<accession>A0ABP0UJ18</accession>
<feature type="region of interest" description="Disordered" evidence="1">
    <location>
        <begin position="268"/>
        <end position="294"/>
    </location>
</feature>
<feature type="compositionally biased region" description="Polar residues" evidence="1">
    <location>
        <begin position="180"/>
        <end position="191"/>
    </location>
</feature>
<organism evidence="2 3">
    <name type="scientific">Sphagnum troendelagicum</name>
    <dbReference type="NCBI Taxonomy" id="128251"/>
    <lineage>
        <taxon>Eukaryota</taxon>
        <taxon>Viridiplantae</taxon>
        <taxon>Streptophyta</taxon>
        <taxon>Embryophyta</taxon>
        <taxon>Bryophyta</taxon>
        <taxon>Sphagnophytina</taxon>
        <taxon>Sphagnopsida</taxon>
        <taxon>Sphagnales</taxon>
        <taxon>Sphagnaceae</taxon>
        <taxon>Sphagnum</taxon>
    </lineage>
</organism>
<reference evidence="2" key="1">
    <citation type="submission" date="2024-02" db="EMBL/GenBank/DDBJ databases">
        <authorList>
            <consortium name="ELIXIR-Norway"/>
            <consortium name="Elixir Norway"/>
        </authorList>
    </citation>
    <scope>NUCLEOTIDE SEQUENCE</scope>
</reference>
<gene>
    <name evidence="2" type="ORF">CSSPTR1EN2_LOCUS15062</name>
</gene>
<feature type="compositionally biased region" description="Basic and acidic residues" evidence="1">
    <location>
        <begin position="282"/>
        <end position="294"/>
    </location>
</feature>